<dbReference type="Proteomes" id="UP000681722">
    <property type="component" value="Unassembled WGS sequence"/>
</dbReference>
<evidence type="ECO:0000313" key="1">
    <source>
        <dbReference type="EMBL" id="CAF1678268.1"/>
    </source>
</evidence>
<evidence type="ECO:0000313" key="2">
    <source>
        <dbReference type="EMBL" id="CAF4671621.1"/>
    </source>
</evidence>
<dbReference type="EMBL" id="CAJNOQ010064902">
    <property type="protein sequence ID" value="CAF1678268.1"/>
    <property type="molecule type" value="Genomic_DNA"/>
</dbReference>
<evidence type="ECO:0000313" key="3">
    <source>
        <dbReference type="Proteomes" id="UP000663829"/>
    </source>
</evidence>
<dbReference type="AlphaFoldDB" id="A0A816GWB9"/>
<protein>
    <submittedName>
        <fullName evidence="1">Uncharacterized protein</fullName>
    </submittedName>
</protein>
<keyword evidence="3" id="KW-1185">Reference proteome</keyword>
<name>A0A816GWB9_9BILA</name>
<accession>A0A816GWB9</accession>
<organism evidence="1 3">
    <name type="scientific">Didymodactylos carnosus</name>
    <dbReference type="NCBI Taxonomy" id="1234261"/>
    <lineage>
        <taxon>Eukaryota</taxon>
        <taxon>Metazoa</taxon>
        <taxon>Spiralia</taxon>
        <taxon>Gnathifera</taxon>
        <taxon>Rotifera</taxon>
        <taxon>Eurotatoria</taxon>
        <taxon>Bdelloidea</taxon>
        <taxon>Philodinida</taxon>
        <taxon>Philodinidae</taxon>
        <taxon>Didymodactylos</taxon>
    </lineage>
</organism>
<sequence length="108" mass="12937">MKFIHRLKALVELFLFDEGRQAFNQSCLKRKFNHYYVQEYSQIELIELLSCWDGQMEGVSKLRANDFVTLEFERDDDKPIQLQIWDKTQSSIPSPGKRREFIGYNELK</sequence>
<dbReference type="EMBL" id="CAJOBC010150294">
    <property type="protein sequence ID" value="CAF4671621.1"/>
    <property type="molecule type" value="Genomic_DNA"/>
</dbReference>
<reference evidence="1" key="1">
    <citation type="submission" date="2021-02" db="EMBL/GenBank/DDBJ databases">
        <authorList>
            <person name="Nowell W R."/>
        </authorList>
    </citation>
    <scope>NUCLEOTIDE SEQUENCE</scope>
</reference>
<gene>
    <name evidence="1" type="ORF">GPM918_LOCUS46533</name>
    <name evidence="2" type="ORF">SRO942_LOCUS50884</name>
</gene>
<dbReference type="Proteomes" id="UP000663829">
    <property type="component" value="Unassembled WGS sequence"/>
</dbReference>
<proteinExistence type="predicted"/>
<comment type="caution">
    <text evidence="1">The sequence shown here is derived from an EMBL/GenBank/DDBJ whole genome shotgun (WGS) entry which is preliminary data.</text>
</comment>